<gene>
    <name evidence="2" type="ORF">FHS90_004624</name>
</gene>
<accession>A0A839GPH2</accession>
<keyword evidence="3" id="KW-1185">Reference proteome</keyword>
<name>A0A839GPH2_9BACT</name>
<dbReference type="AlphaFoldDB" id="A0A839GPH2"/>
<feature type="region of interest" description="Disordered" evidence="1">
    <location>
        <begin position="1"/>
        <end position="25"/>
    </location>
</feature>
<feature type="region of interest" description="Disordered" evidence="1">
    <location>
        <begin position="46"/>
        <end position="73"/>
    </location>
</feature>
<dbReference type="Proteomes" id="UP000563094">
    <property type="component" value="Unassembled WGS sequence"/>
</dbReference>
<evidence type="ECO:0000256" key="1">
    <source>
        <dbReference type="SAM" id="MobiDB-lite"/>
    </source>
</evidence>
<comment type="caution">
    <text evidence="2">The sequence shown here is derived from an EMBL/GenBank/DDBJ whole genome shotgun (WGS) entry which is preliminary data.</text>
</comment>
<proteinExistence type="predicted"/>
<organism evidence="2 3">
    <name type="scientific">Rufibacter quisquiliarum</name>
    <dbReference type="NCBI Taxonomy" id="1549639"/>
    <lineage>
        <taxon>Bacteria</taxon>
        <taxon>Pseudomonadati</taxon>
        <taxon>Bacteroidota</taxon>
        <taxon>Cytophagia</taxon>
        <taxon>Cytophagales</taxon>
        <taxon>Hymenobacteraceae</taxon>
        <taxon>Rufibacter</taxon>
    </lineage>
</organism>
<dbReference type="EMBL" id="JACJIQ010000035">
    <property type="protein sequence ID" value="MBA9079883.1"/>
    <property type="molecule type" value="Genomic_DNA"/>
</dbReference>
<protein>
    <submittedName>
        <fullName evidence="2">Uncharacterized protein</fullName>
    </submittedName>
</protein>
<sequence>MQTDGLRFRPHFPKSGQKRADKEKEESFDLRFRALFLKSDQKQKRGMRVATAKEQRHTTTAKRHLQPTAVAVV</sequence>
<dbReference type="RefSeq" id="WP_182514606.1">
    <property type="nucleotide sequence ID" value="NZ_JACJIQ010000035.1"/>
</dbReference>
<reference evidence="2 3" key="1">
    <citation type="submission" date="2020-08" db="EMBL/GenBank/DDBJ databases">
        <title>Genomic Encyclopedia of Type Strains, Phase IV (KMG-IV): sequencing the most valuable type-strain genomes for metagenomic binning, comparative biology and taxonomic classification.</title>
        <authorList>
            <person name="Goeker M."/>
        </authorList>
    </citation>
    <scope>NUCLEOTIDE SEQUENCE [LARGE SCALE GENOMIC DNA]</scope>
    <source>
        <strain evidence="2 3">DSM 29854</strain>
    </source>
</reference>
<evidence type="ECO:0000313" key="3">
    <source>
        <dbReference type="Proteomes" id="UP000563094"/>
    </source>
</evidence>
<evidence type="ECO:0000313" key="2">
    <source>
        <dbReference type="EMBL" id="MBA9079883.1"/>
    </source>
</evidence>